<dbReference type="InterPro" id="IPR002145">
    <property type="entry name" value="CopG"/>
</dbReference>
<dbReference type="RefSeq" id="WP_301135855.1">
    <property type="nucleotide sequence ID" value="NZ_JAUHPW010000013.1"/>
</dbReference>
<reference evidence="2" key="1">
    <citation type="submission" date="2023-06" db="EMBL/GenBank/DDBJ databases">
        <title>Sysu t00192.</title>
        <authorList>
            <person name="Gao L."/>
            <person name="Fang B.-Z."/>
            <person name="Li W.-J."/>
        </authorList>
    </citation>
    <scope>NUCLEOTIDE SEQUENCE</scope>
    <source>
        <strain evidence="2">SYSU T00192</strain>
    </source>
</reference>
<keyword evidence="3" id="KW-1185">Reference proteome</keyword>
<sequence>MAMTLRTDSVLEEALELLVREEGLSRQEIVRRAVLERAEKVSRRNRLASLTEEALDEWSETLARLGSE</sequence>
<evidence type="ECO:0000313" key="2">
    <source>
        <dbReference type="EMBL" id="MDN4476947.1"/>
    </source>
</evidence>
<gene>
    <name evidence="2" type="ORF">QQX09_13895</name>
</gene>
<evidence type="ECO:0000259" key="1">
    <source>
        <dbReference type="Pfam" id="PF01402"/>
    </source>
</evidence>
<name>A0ABT8GD88_9MICO</name>
<dbReference type="Pfam" id="PF01402">
    <property type="entry name" value="RHH_1"/>
    <property type="match status" value="1"/>
</dbReference>
<proteinExistence type="predicted"/>
<comment type="caution">
    <text evidence="2">The sequence shown here is derived from an EMBL/GenBank/DDBJ whole genome shotgun (WGS) entry which is preliminary data.</text>
</comment>
<organism evidence="2 3">
    <name type="scientific">Demequina litoralis</name>
    <dbReference type="NCBI Taxonomy" id="3051660"/>
    <lineage>
        <taxon>Bacteria</taxon>
        <taxon>Bacillati</taxon>
        <taxon>Actinomycetota</taxon>
        <taxon>Actinomycetes</taxon>
        <taxon>Micrococcales</taxon>
        <taxon>Demequinaceae</taxon>
        <taxon>Demequina</taxon>
    </lineage>
</organism>
<feature type="domain" description="Ribbon-helix-helix protein CopG" evidence="1">
    <location>
        <begin position="13"/>
        <end position="40"/>
    </location>
</feature>
<dbReference type="EMBL" id="JAUHPW010000013">
    <property type="protein sequence ID" value="MDN4476947.1"/>
    <property type="molecule type" value="Genomic_DNA"/>
</dbReference>
<accession>A0ABT8GD88</accession>
<protein>
    <submittedName>
        <fullName evidence="2">Ribbon-helix-helix protein, CopG family</fullName>
    </submittedName>
</protein>
<dbReference type="Proteomes" id="UP001172728">
    <property type="component" value="Unassembled WGS sequence"/>
</dbReference>
<evidence type="ECO:0000313" key="3">
    <source>
        <dbReference type="Proteomes" id="UP001172728"/>
    </source>
</evidence>